<feature type="chain" id="PRO_5004026688" description="Type IV pilus biogenesis protein PilP" evidence="2">
    <location>
        <begin position="20"/>
        <end position="188"/>
    </location>
</feature>
<name>M2TPK8_9SPHN</name>
<sequence>MPKPLETAAVLLAGTVAFAAPAAAQVTEDAVMRCAVIVAGEERLACFDEIARGLGPDAAQQIDARRAEEAAAARAAAEEARLAAERAAAEAEREAQLTAEEAYGREDFAPGEGYQGKALDEISATITRADRQSGDEWILYLDNGQVWRADESIPVGVRAGKEVVIKRGFAGSYRMTVGSRSSQATRIR</sequence>
<evidence type="ECO:0000313" key="4">
    <source>
        <dbReference type="Proteomes" id="UP000011717"/>
    </source>
</evidence>
<evidence type="ECO:0000313" key="3">
    <source>
        <dbReference type="EMBL" id="EMD83711.1"/>
    </source>
</evidence>
<keyword evidence="1" id="KW-0175">Coiled coil</keyword>
<dbReference type="AlphaFoldDB" id="M2TPK8"/>
<accession>M2TPK8</accession>
<dbReference type="RefSeq" id="WP_008600162.1">
    <property type="nucleotide sequence ID" value="NZ_AMRV01000002.1"/>
</dbReference>
<evidence type="ECO:0008006" key="5">
    <source>
        <dbReference type="Google" id="ProtNLM"/>
    </source>
</evidence>
<feature type="signal peptide" evidence="2">
    <location>
        <begin position="1"/>
        <end position="19"/>
    </location>
</feature>
<reference evidence="3 4" key="1">
    <citation type="journal article" date="2013" name="Genome Announc.">
        <title>Draft Genome Sequence of Strain JLT2015T, Belonging to the Family Sphingomonadaceae of the Alphaproteobacteria.</title>
        <authorList>
            <person name="Tang K."/>
            <person name="Liu K."/>
            <person name="Li S."/>
            <person name="Jiao N."/>
        </authorList>
    </citation>
    <scope>NUCLEOTIDE SEQUENCE [LARGE SCALE GENOMIC DNA]</scope>
    <source>
        <strain evidence="3 4">JLT2015</strain>
    </source>
</reference>
<comment type="caution">
    <text evidence="3">The sequence shown here is derived from an EMBL/GenBank/DDBJ whole genome shotgun (WGS) entry which is preliminary data.</text>
</comment>
<keyword evidence="4" id="KW-1185">Reference proteome</keyword>
<dbReference type="Proteomes" id="UP000011717">
    <property type="component" value="Unassembled WGS sequence"/>
</dbReference>
<gene>
    <name evidence="3" type="ORF">C725_0683</name>
</gene>
<protein>
    <recommendedName>
        <fullName evidence="5">Type IV pilus biogenesis protein PilP</fullName>
    </recommendedName>
</protein>
<dbReference type="OrthoDB" id="7596780at2"/>
<evidence type="ECO:0000256" key="2">
    <source>
        <dbReference type="SAM" id="SignalP"/>
    </source>
</evidence>
<keyword evidence="2" id="KW-0732">Signal</keyword>
<proteinExistence type="predicted"/>
<feature type="coiled-coil region" evidence="1">
    <location>
        <begin position="67"/>
        <end position="101"/>
    </location>
</feature>
<organism evidence="3 4">
    <name type="scientific">Pacificimonas flava</name>
    <dbReference type="NCBI Taxonomy" id="1234595"/>
    <lineage>
        <taxon>Bacteria</taxon>
        <taxon>Pseudomonadati</taxon>
        <taxon>Pseudomonadota</taxon>
        <taxon>Alphaproteobacteria</taxon>
        <taxon>Sphingomonadales</taxon>
        <taxon>Sphingosinicellaceae</taxon>
        <taxon>Pacificimonas</taxon>
    </lineage>
</organism>
<evidence type="ECO:0000256" key="1">
    <source>
        <dbReference type="SAM" id="Coils"/>
    </source>
</evidence>
<dbReference type="EMBL" id="AMRV01000002">
    <property type="protein sequence ID" value="EMD83711.1"/>
    <property type="molecule type" value="Genomic_DNA"/>
</dbReference>